<feature type="compositionally biased region" description="Basic and acidic residues" evidence="1">
    <location>
        <begin position="178"/>
        <end position="193"/>
    </location>
</feature>
<dbReference type="AlphaFoldDB" id="A0AAN9UPN8"/>
<proteinExistence type="predicted"/>
<feature type="compositionally biased region" description="Low complexity" evidence="1">
    <location>
        <begin position="165"/>
        <end position="177"/>
    </location>
</feature>
<organism evidence="4 5">
    <name type="scientific">Diatrype stigma</name>
    <dbReference type="NCBI Taxonomy" id="117547"/>
    <lineage>
        <taxon>Eukaryota</taxon>
        <taxon>Fungi</taxon>
        <taxon>Dikarya</taxon>
        <taxon>Ascomycota</taxon>
        <taxon>Pezizomycotina</taxon>
        <taxon>Sordariomycetes</taxon>
        <taxon>Xylariomycetidae</taxon>
        <taxon>Xylariales</taxon>
        <taxon>Diatrypaceae</taxon>
        <taxon>Diatrype</taxon>
    </lineage>
</organism>
<evidence type="ECO:0000313" key="4">
    <source>
        <dbReference type="EMBL" id="KAK7751543.1"/>
    </source>
</evidence>
<feature type="region of interest" description="Disordered" evidence="1">
    <location>
        <begin position="259"/>
        <end position="291"/>
    </location>
</feature>
<dbReference type="InterPro" id="IPR057514">
    <property type="entry name" value="NTF2_SigF"/>
</dbReference>
<dbReference type="Proteomes" id="UP001320420">
    <property type="component" value="Unassembled WGS sequence"/>
</dbReference>
<gene>
    <name evidence="4" type="ORF">SLS62_006493</name>
</gene>
<feature type="domain" description="SigF-like NTF2-like" evidence="3">
    <location>
        <begin position="1"/>
        <end position="45"/>
    </location>
</feature>
<protein>
    <recommendedName>
        <fullName evidence="3">SigF-like NTF2-like domain-containing protein</fullName>
    </recommendedName>
</protein>
<dbReference type="PANTHER" id="PTHR35393">
    <property type="entry name" value="CHROMOSOME 1, WHOLE GENOME SHOTGUN SEQUENCE"/>
    <property type="match status" value="1"/>
</dbReference>
<keyword evidence="2" id="KW-0812">Transmembrane</keyword>
<keyword evidence="2" id="KW-1133">Transmembrane helix</keyword>
<comment type="caution">
    <text evidence="4">The sequence shown here is derived from an EMBL/GenBank/DDBJ whole genome shotgun (WGS) entry which is preliminary data.</text>
</comment>
<keyword evidence="5" id="KW-1185">Reference proteome</keyword>
<feature type="region of interest" description="Disordered" evidence="1">
    <location>
        <begin position="159"/>
        <end position="196"/>
    </location>
</feature>
<evidence type="ECO:0000256" key="2">
    <source>
        <dbReference type="SAM" id="Phobius"/>
    </source>
</evidence>
<reference evidence="4 5" key="1">
    <citation type="submission" date="2024-02" db="EMBL/GenBank/DDBJ databases">
        <title>De novo assembly and annotation of 12 fungi associated with fruit tree decline syndrome in Ontario, Canada.</title>
        <authorList>
            <person name="Sulman M."/>
            <person name="Ellouze W."/>
            <person name="Ilyukhin E."/>
        </authorList>
    </citation>
    <scope>NUCLEOTIDE SEQUENCE [LARGE SCALE GENOMIC DNA]</scope>
    <source>
        <strain evidence="4 5">M11/M66-122</strain>
    </source>
</reference>
<dbReference type="EMBL" id="JAKJXP020000048">
    <property type="protein sequence ID" value="KAK7751543.1"/>
    <property type="molecule type" value="Genomic_DNA"/>
</dbReference>
<accession>A0AAN9UPN8</accession>
<evidence type="ECO:0000313" key="5">
    <source>
        <dbReference type="Proteomes" id="UP001320420"/>
    </source>
</evidence>
<evidence type="ECO:0000259" key="3">
    <source>
        <dbReference type="Pfam" id="PF24840"/>
    </source>
</evidence>
<evidence type="ECO:0000256" key="1">
    <source>
        <dbReference type="SAM" id="MobiDB-lite"/>
    </source>
</evidence>
<dbReference type="Pfam" id="PF24840">
    <property type="entry name" value="NTF2_SigF"/>
    <property type="match status" value="1"/>
</dbReference>
<feature type="compositionally biased region" description="Basic residues" evidence="1">
    <location>
        <begin position="259"/>
        <end position="270"/>
    </location>
</feature>
<feature type="transmembrane region" description="Helical" evidence="2">
    <location>
        <begin position="228"/>
        <end position="253"/>
    </location>
</feature>
<keyword evidence="2" id="KW-0472">Membrane</keyword>
<dbReference type="PANTHER" id="PTHR35393:SF1">
    <property type="entry name" value="SNOAL-LIKE DOMAIN-CONTAINING PROTEIN"/>
    <property type="match status" value="1"/>
</dbReference>
<name>A0AAN9UPN8_9PEZI</name>
<sequence length="291" mass="33309">MENPVREIPGVITALTQGNSEEQARTLEDYFLPNAYFMHPFCRVPAFGDFALPFPVPFLTGSSSRRTVNSRRLVLLIYEWYRILSPRILFQIDSVEKSMGLKERLTSGTPTAFDERASLLYVTMRQTFTLWFVPFDLWQANVKLVTVLALAPLPVDEDNHPRALSGDSNSNGNGDSTTNHDDDTSHHNHDHNDAPAARTRTRFFIRGQEDHYQVEEWLKFIAPWGASLLWVAWQLFATCVCAFGVLLWPFGLVRAVKRTQRRRARAKRQEHKLEEEDDEGEGEQNQGGKSD</sequence>